<comment type="subcellular location">
    <subcellularLocation>
        <location evidence="5">Cytoplasm</location>
    </subcellularLocation>
</comment>
<proteinExistence type="inferred from homology"/>
<dbReference type="InterPro" id="IPR027417">
    <property type="entry name" value="P-loop_NTPase"/>
</dbReference>
<dbReference type="SUPFAM" id="SSF52540">
    <property type="entry name" value="P-loop containing nucleoside triphosphate hydrolases"/>
    <property type="match status" value="1"/>
</dbReference>
<comment type="similarity">
    <text evidence="1 5">Belongs to the CoaE family.</text>
</comment>
<keyword evidence="5" id="KW-0963">Cytoplasm</keyword>
<dbReference type="UniPathway" id="UPA00241">
    <property type="reaction ID" value="UER00356"/>
</dbReference>
<keyword evidence="3 5" id="KW-0067">ATP-binding</keyword>
<evidence type="ECO:0000256" key="3">
    <source>
        <dbReference type="ARBA" id="ARBA00022840"/>
    </source>
</evidence>
<evidence type="ECO:0000256" key="1">
    <source>
        <dbReference type="ARBA" id="ARBA00009018"/>
    </source>
</evidence>
<name>A0A6N6M4K8_9FLAO</name>
<comment type="catalytic activity">
    <reaction evidence="5">
        <text>3'-dephospho-CoA + ATP = ADP + CoA + H(+)</text>
        <dbReference type="Rhea" id="RHEA:18245"/>
        <dbReference type="ChEBI" id="CHEBI:15378"/>
        <dbReference type="ChEBI" id="CHEBI:30616"/>
        <dbReference type="ChEBI" id="CHEBI:57287"/>
        <dbReference type="ChEBI" id="CHEBI:57328"/>
        <dbReference type="ChEBI" id="CHEBI:456216"/>
        <dbReference type="EC" id="2.7.1.24"/>
    </reaction>
</comment>
<evidence type="ECO:0000256" key="5">
    <source>
        <dbReference type="HAMAP-Rule" id="MF_00376"/>
    </source>
</evidence>
<dbReference type="HAMAP" id="MF_00376">
    <property type="entry name" value="Dephospho_CoA_kinase"/>
    <property type="match status" value="1"/>
</dbReference>
<dbReference type="GO" id="GO:0005737">
    <property type="term" value="C:cytoplasm"/>
    <property type="evidence" value="ECO:0007669"/>
    <property type="project" value="UniProtKB-SubCell"/>
</dbReference>
<comment type="caution">
    <text evidence="7">The sequence shown here is derived from an EMBL/GenBank/DDBJ whole genome shotgun (WGS) entry which is preliminary data.</text>
</comment>
<evidence type="ECO:0000313" key="8">
    <source>
        <dbReference type="Proteomes" id="UP000435357"/>
    </source>
</evidence>
<organism evidence="7 8">
    <name type="scientific">Salibacter halophilus</name>
    <dbReference type="NCBI Taxonomy" id="1803916"/>
    <lineage>
        <taxon>Bacteria</taxon>
        <taxon>Pseudomonadati</taxon>
        <taxon>Bacteroidota</taxon>
        <taxon>Flavobacteriia</taxon>
        <taxon>Flavobacteriales</taxon>
        <taxon>Salibacteraceae</taxon>
        <taxon>Salibacter</taxon>
    </lineage>
</organism>
<keyword evidence="8" id="KW-1185">Reference proteome</keyword>
<dbReference type="PANTHER" id="PTHR10695:SF46">
    <property type="entry name" value="BIFUNCTIONAL COENZYME A SYNTHASE-RELATED"/>
    <property type="match status" value="1"/>
</dbReference>
<dbReference type="NCBIfam" id="TIGR00152">
    <property type="entry name" value="dephospho-CoA kinase"/>
    <property type="match status" value="1"/>
</dbReference>
<dbReference type="PANTHER" id="PTHR10695">
    <property type="entry name" value="DEPHOSPHO-COA KINASE-RELATED"/>
    <property type="match status" value="1"/>
</dbReference>
<dbReference type="Pfam" id="PF01121">
    <property type="entry name" value="CoaE"/>
    <property type="match status" value="1"/>
</dbReference>
<dbReference type="Proteomes" id="UP000435357">
    <property type="component" value="Unassembled WGS sequence"/>
</dbReference>
<keyword evidence="4 5" id="KW-0173">Coenzyme A biosynthesis</keyword>
<evidence type="ECO:0000313" key="7">
    <source>
        <dbReference type="EMBL" id="KAB1064305.1"/>
    </source>
</evidence>
<gene>
    <name evidence="5" type="primary">coaE</name>
    <name evidence="7" type="ORF">F3059_06280</name>
</gene>
<dbReference type="InterPro" id="IPR001977">
    <property type="entry name" value="Depp_CoAkinase"/>
</dbReference>
<dbReference type="GO" id="GO:0005524">
    <property type="term" value="F:ATP binding"/>
    <property type="evidence" value="ECO:0007669"/>
    <property type="project" value="UniProtKB-UniRule"/>
</dbReference>
<dbReference type="EMBL" id="WACR01000005">
    <property type="protein sequence ID" value="KAB1064305.1"/>
    <property type="molecule type" value="Genomic_DNA"/>
</dbReference>
<protein>
    <recommendedName>
        <fullName evidence="5 6">Dephospho-CoA kinase</fullName>
        <ecNumber evidence="5 6">2.7.1.24</ecNumber>
    </recommendedName>
    <alternativeName>
        <fullName evidence="5">Dephosphocoenzyme A kinase</fullName>
    </alternativeName>
</protein>
<sequence>MIVGVTGGIGSGKSTVCRIFQSFGIPIYDADQRAKALYVESDDVKAAVIDLLGEKAYKNDKPDRDYIAKVVFDDKSKLEKLNGIIHPAVKKDFENWYHSQNTTYVIKEAAIMIESGSYKQCDKLILVTAPKELRIKRVVERDKVSAEEVEKRMSNQMTDDEKRAFCDYEILNDGKASLIEQVRDIHPQLLSFGQKPKK</sequence>
<keyword evidence="5 7" id="KW-0808">Transferase</keyword>
<dbReference type="Gene3D" id="3.40.50.300">
    <property type="entry name" value="P-loop containing nucleotide triphosphate hydrolases"/>
    <property type="match status" value="1"/>
</dbReference>
<dbReference type="GO" id="GO:0004140">
    <property type="term" value="F:dephospho-CoA kinase activity"/>
    <property type="evidence" value="ECO:0007669"/>
    <property type="project" value="UniProtKB-UniRule"/>
</dbReference>
<reference evidence="7 8" key="1">
    <citation type="submission" date="2019-09" db="EMBL/GenBank/DDBJ databases">
        <title>Genomes of Cryomorphaceae.</title>
        <authorList>
            <person name="Bowman J.P."/>
        </authorList>
    </citation>
    <scope>NUCLEOTIDE SEQUENCE [LARGE SCALE GENOMIC DNA]</scope>
    <source>
        <strain evidence="7 8">KCTC 52047</strain>
    </source>
</reference>
<dbReference type="GO" id="GO:0015937">
    <property type="term" value="P:coenzyme A biosynthetic process"/>
    <property type="evidence" value="ECO:0007669"/>
    <property type="project" value="UniProtKB-UniRule"/>
</dbReference>
<dbReference type="AlphaFoldDB" id="A0A6N6M4K8"/>
<keyword evidence="5 7" id="KW-0418">Kinase</keyword>
<evidence type="ECO:0000256" key="4">
    <source>
        <dbReference type="ARBA" id="ARBA00022993"/>
    </source>
</evidence>
<dbReference type="PROSITE" id="PS51219">
    <property type="entry name" value="DPCK"/>
    <property type="match status" value="1"/>
</dbReference>
<dbReference type="EC" id="2.7.1.24" evidence="5 6"/>
<feature type="binding site" evidence="5">
    <location>
        <begin position="10"/>
        <end position="15"/>
    </location>
    <ligand>
        <name>ATP</name>
        <dbReference type="ChEBI" id="CHEBI:30616"/>
    </ligand>
</feature>
<accession>A0A6N6M4K8</accession>
<dbReference type="CDD" id="cd02022">
    <property type="entry name" value="DPCK"/>
    <property type="match status" value="1"/>
</dbReference>
<dbReference type="RefSeq" id="WP_151167326.1">
    <property type="nucleotide sequence ID" value="NZ_WACR01000005.1"/>
</dbReference>
<dbReference type="OrthoDB" id="9812943at2"/>
<evidence type="ECO:0000256" key="6">
    <source>
        <dbReference type="NCBIfam" id="TIGR00152"/>
    </source>
</evidence>
<keyword evidence="2 5" id="KW-0547">Nucleotide-binding</keyword>
<comment type="pathway">
    <text evidence="5">Cofactor biosynthesis; coenzyme A biosynthesis; CoA from (R)-pantothenate: step 5/5.</text>
</comment>
<evidence type="ECO:0000256" key="2">
    <source>
        <dbReference type="ARBA" id="ARBA00022741"/>
    </source>
</evidence>
<comment type="function">
    <text evidence="5">Catalyzes the phosphorylation of the 3'-hydroxyl group of dephosphocoenzyme A to form coenzyme A.</text>
</comment>